<proteinExistence type="predicted"/>
<dbReference type="SUPFAM" id="SSF53901">
    <property type="entry name" value="Thiolase-like"/>
    <property type="match status" value="1"/>
</dbReference>
<feature type="non-terminal residue" evidence="1">
    <location>
        <position position="1"/>
    </location>
</feature>
<reference evidence="1" key="1">
    <citation type="journal article" date="2014" name="Front. Microbiol.">
        <title>High frequency of phylogenetically diverse reductive dehalogenase-homologous genes in deep subseafloor sedimentary metagenomes.</title>
        <authorList>
            <person name="Kawai M."/>
            <person name="Futagami T."/>
            <person name="Toyoda A."/>
            <person name="Takaki Y."/>
            <person name="Nishi S."/>
            <person name="Hori S."/>
            <person name="Arai W."/>
            <person name="Tsubouchi T."/>
            <person name="Morono Y."/>
            <person name="Uchiyama I."/>
            <person name="Ito T."/>
            <person name="Fujiyama A."/>
            <person name="Inagaki F."/>
            <person name="Takami H."/>
        </authorList>
    </citation>
    <scope>NUCLEOTIDE SEQUENCE</scope>
    <source>
        <strain evidence="1">Expedition CK06-06</strain>
    </source>
</reference>
<organism evidence="1">
    <name type="scientific">marine sediment metagenome</name>
    <dbReference type="NCBI Taxonomy" id="412755"/>
    <lineage>
        <taxon>unclassified sequences</taxon>
        <taxon>metagenomes</taxon>
        <taxon>ecological metagenomes</taxon>
    </lineage>
</organism>
<evidence type="ECO:0000313" key="1">
    <source>
        <dbReference type="EMBL" id="GAH56632.1"/>
    </source>
</evidence>
<protein>
    <recommendedName>
        <fullName evidence="2">Beta-ketoacyl synthase C-terminal domain-containing protein</fullName>
    </recommendedName>
</protein>
<dbReference type="Gene3D" id="3.40.47.10">
    <property type="match status" value="1"/>
</dbReference>
<evidence type="ECO:0008006" key="2">
    <source>
        <dbReference type="Google" id="ProtNLM"/>
    </source>
</evidence>
<gene>
    <name evidence="1" type="ORF">S03H2_38493</name>
</gene>
<dbReference type="GO" id="GO:0016746">
    <property type="term" value="F:acyltransferase activity"/>
    <property type="evidence" value="ECO:0007669"/>
    <property type="project" value="InterPro"/>
</dbReference>
<accession>X1GHG8</accession>
<dbReference type="AlphaFoldDB" id="X1GHG8"/>
<dbReference type="InterPro" id="IPR016039">
    <property type="entry name" value="Thiolase-like"/>
</dbReference>
<comment type="caution">
    <text evidence="1">The sequence shown here is derived from an EMBL/GenBank/DDBJ whole genome shotgun (WGS) entry which is preliminary data.</text>
</comment>
<dbReference type="EMBL" id="BARU01023738">
    <property type="protein sequence ID" value="GAH56632.1"/>
    <property type="molecule type" value="Genomic_DNA"/>
</dbReference>
<sequence>NLNDPDPELDLDYVPNEPRKMPVDVAMNESFGFGGQNNVVIIRRHQTQD</sequence>
<name>X1GHG8_9ZZZZ</name>